<dbReference type="OrthoDB" id="9767931at2"/>
<dbReference type="InterPro" id="IPR025291">
    <property type="entry name" value="DUF4153"/>
</dbReference>
<feature type="compositionally biased region" description="Polar residues" evidence="1">
    <location>
        <begin position="29"/>
        <end position="58"/>
    </location>
</feature>
<dbReference type="AlphaFoldDB" id="A0A5N0A0I8"/>
<protein>
    <submittedName>
        <fullName evidence="3">DUF4173 domain-containing protein</fullName>
    </submittedName>
</protein>
<feature type="compositionally biased region" description="Low complexity" evidence="1">
    <location>
        <begin position="380"/>
        <end position="393"/>
    </location>
</feature>
<reference evidence="3 4" key="1">
    <citation type="journal article" date="2019" name="Syst. Appl. Microbiol.">
        <title>Characterization of Bifidobacterium species in feaces of the Egyptian fruit bat: Description of B. vespertilionis sp. nov. and B. rousetti sp. nov.</title>
        <authorList>
            <person name="Modesto M."/>
            <person name="Satti M."/>
            <person name="Watanabe K."/>
            <person name="Puglisi E."/>
            <person name="Morelli L."/>
            <person name="Huang C.-H."/>
            <person name="Liou J.-S."/>
            <person name="Miyashita M."/>
            <person name="Tamura T."/>
            <person name="Saito S."/>
            <person name="Mori K."/>
            <person name="Huang L."/>
            <person name="Sciavilla P."/>
            <person name="Sandri C."/>
            <person name="Spiezio C."/>
            <person name="Vitali F."/>
            <person name="Cavalieri D."/>
            <person name="Perpetuini G."/>
            <person name="Tofalo R."/>
            <person name="Bonetti A."/>
            <person name="Arita M."/>
            <person name="Mattarelli P."/>
        </authorList>
    </citation>
    <scope>NUCLEOTIDE SEQUENCE [LARGE SCALE GENOMIC DNA]</scope>
    <source>
        <strain evidence="3 4">RST7</strain>
    </source>
</reference>
<feature type="transmembrane region" description="Helical" evidence="2">
    <location>
        <begin position="211"/>
        <end position="234"/>
    </location>
</feature>
<keyword evidence="2" id="KW-0812">Transmembrane</keyword>
<feature type="transmembrane region" description="Helical" evidence="2">
    <location>
        <begin position="414"/>
        <end position="436"/>
    </location>
</feature>
<evidence type="ECO:0000313" key="3">
    <source>
        <dbReference type="EMBL" id="KAA8831057.1"/>
    </source>
</evidence>
<evidence type="ECO:0000256" key="1">
    <source>
        <dbReference type="SAM" id="MobiDB-lite"/>
    </source>
</evidence>
<dbReference type="Proteomes" id="UP000412028">
    <property type="component" value="Unassembled WGS sequence"/>
</dbReference>
<keyword evidence="2" id="KW-1133">Transmembrane helix</keyword>
<gene>
    <name evidence="3" type="ORF">EMO89_03125</name>
</gene>
<evidence type="ECO:0000313" key="4">
    <source>
        <dbReference type="Proteomes" id="UP000412028"/>
    </source>
</evidence>
<feature type="transmembrane region" description="Helical" evidence="2">
    <location>
        <begin position="456"/>
        <end position="478"/>
    </location>
</feature>
<dbReference type="EMBL" id="RZUI01000003">
    <property type="protein sequence ID" value="KAA8831057.1"/>
    <property type="molecule type" value="Genomic_DNA"/>
</dbReference>
<evidence type="ECO:0000256" key="2">
    <source>
        <dbReference type="SAM" id="Phobius"/>
    </source>
</evidence>
<accession>A0A5N0A0I8</accession>
<dbReference type="Pfam" id="PF13687">
    <property type="entry name" value="DUF4153"/>
    <property type="match status" value="1"/>
</dbReference>
<dbReference type="RefSeq" id="WP_150380915.1">
    <property type="nucleotide sequence ID" value="NZ_RZUI01000003.1"/>
</dbReference>
<sequence>MRDNFAAESADGRRPPDFPRQIPHITDTGEINETFTTTATSSQGHAMTTTPRANTSPQFDDPSPAPISDDAQPDLSSATATLPRRPLLLLAATAFIAVIFDRIVVATFLSLYTPDFHDTFPHMTVALAVFWFACLAVVTALHWRTAKRNPYAWFTAVAIALLAIWLIIAEHSIRAANNTMADGSVIANPLFGFDIAPTDGFPFLGNNEYQILTLTIAVPSLLMLHAQLIGGLFSPTHPFGLALRWLTGWIIQPFNRIDAFGTALAKAINTAATHGKRPMLRKIGIAVLICVPMIGVLLALLASADMVFAYGLSNVFRDFDVNAILFHGTIILVPIPFLYSLLVNLVPQDNRDTPARTDSPKSPSASGSVNLTDASGSAGPANPADTDSTADSSRSNSLRALYSFNVRLSLDPTITMIVLGAALIVYAVFCSVQFTFLFAGVGLPDGFTYAEYARSGFFQLLFVAAVNLATFGLVLTYVRNGGEANDTNGTHNMPANHGTQRRALIVMLIGLIVATVVLLASAATRLGLYIGAYGLTWLRFTAMAFIALLAVVLVLCLAKMRFSRIPLITVCCILFVLWYIALGYADPAALIQRYNLTHGFIAALPPQ</sequence>
<feature type="transmembrane region" description="Helical" evidence="2">
    <location>
        <begin position="124"/>
        <end position="143"/>
    </location>
</feature>
<comment type="caution">
    <text evidence="3">The sequence shown here is derived from an EMBL/GenBank/DDBJ whole genome shotgun (WGS) entry which is preliminary data.</text>
</comment>
<feature type="transmembrane region" description="Helical" evidence="2">
    <location>
        <begin position="150"/>
        <end position="168"/>
    </location>
</feature>
<feature type="transmembrane region" description="Helical" evidence="2">
    <location>
        <begin position="324"/>
        <end position="346"/>
    </location>
</feature>
<feature type="region of interest" description="Disordered" evidence="1">
    <location>
        <begin position="1"/>
        <end position="75"/>
    </location>
</feature>
<feature type="compositionally biased region" description="Polar residues" evidence="1">
    <location>
        <begin position="360"/>
        <end position="375"/>
    </location>
</feature>
<feature type="transmembrane region" description="Helical" evidence="2">
    <location>
        <begin position="283"/>
        <end position="304"/>
    </location>
</feature>
<keyword evidence="2" id="KW-0472">Membrane</keyword>
<organism evidence="3 4">
    <name type="scientific">Bifidobacterium tissieri</name>
    <dbReference type="NCBI Taxonomy" id="1630162"/>
    <lineage>
        <taxon>Bacteria</taxon>
        <taxon>Bacillati</taxon>
        <taxon>Actinomycetota</taxon>
        <taxon>Actinomycetes</taxon>
        <taxon>Bifidobacteriales</taxon>
        <taxon>Bifidobacteriaceae</taxon>
        <taxon>Bifidobacterium</taxon>
    </lineage>
</organism>
<feature type="transmembrane region" description="Helical" evidence="2">
    <location>
        <begin position="536"/>
        <end position="558"/>
    </location>
</feature>
<feature type="transmembrane region" description="Helical" evidence="2">
    <location>
        <begin position="87"/>
        <end position="112"/>
    </location>
</feature>
<feature type="compositionally biased region" description="Low complexity" evidence="1">
    <location>
        <begin position="60"/>
        <end position="75"/>
    </location>
</feature>
<feature type="transmembrane region" description="Helical" evidence="2">
    <location>
        <begin position="565"/>
        <end position="585"/>
    </location>
</feature>
<feature type="compositionally biased region" description="Basic and acidic residues" evidence="1">
    <location>
        <begin position="1"/>
        <end position="17"/>
    </location>
</feature>
<feature type="region of interest" description="Disordered" evidence="1">
    <location>
        <begin position="352"/>
        <end position="393"/>
    </location>
</feature>
<name>A0A5N0A0I8_9BIFI</name>
<proteinExistence type="predicted"/>
<feature type="transmembrane region" description="Helical" evidence="2">
    <location>
        <begin position="503"/>
        <end position="524"/>
    </location>
</feature>